<dbReference type="RefSeq" id="WP_201676928.1">
    <property type="nucleotide sequence ID" value="NZ_JAEQNE010000007.1"/>
</dbReference>
<dbReference type="InterPro" id="IPR027417">
    <property type="entry name" value="P-loop_NTPase"/>
</dbReference>
<dbReference type="Proteomes" id="UP000599109">
    <property type="component" value="Unassembled WGS sequence"/>
</dbReference>
<dbReference type="Gene3D" id="3.40.50.300">
    <property type="entry name" value="P-loop containing nucleotide triphosphate hydrolases"/>
    <property type="match status" value="1"/>
</dbReference>
<reference evidence="2 3" key="1">
    <citation type="journal article" date="2017" name="Int. J. Syst. Evol. Microbiol.">
        <title>Ramlibacter monticola sp. nov., isolated from forest soil.</title>
        <authorList>
            <person name="Chaudhary D.K."/>
            <person name="Kim J."/>
        </authorList>
    </citation>
    <scope>NUCLEOTIDE SEQUENCE [LARGE SCALE GENOMIC DNA]</scope>
    <source>
        <strain evidence="2 3">KACC 19175</strain>
    </source>
</reference>
<organism evidence="2 3">
    <name type="scientific">Ramlibacter monticola</name>
    <dbReference type="NCBI Taxonomy" id="1926872"/>
    <lineage>
        <taxon>Bacteria</taxon>
        <taxon>Pseudomonadati</taxon>
        <taxon>Pseudomonadota</taxon>
        <taxon>Betaproteobacteria</taxon>
        <taxon>Burkholderiales</taxon>
        <taxon>Comamonadaceae</taxon>
        <taxon>Ramlibacter</taxon>
    </lineage>
</organism>
<dbReference type="Pfam" id="PF01695">
    <property type="entry name" value="IstB_IS21"/>
    <property type="match status" value="1"/>
</dbReference>
<dbReference type="SUPFAM" id="SSF52540">
    <property type="entry name" value="P-loop containing nucleoside triphosphate hydrolases"/>
    <property type="match status" value="1"/>
</dbReference>
<dbReference type="PANTHER" id="PTHR30050:SF4">
    <property type="entry name" value="ATP-BINDING PROTEIN RV3427C IN INSERTION SEQUENCE-RELATED"/>
    <property type="match status" value="1"/>
</dbReference>
<gene>
    <name evidence="2" type="ORF">JJ685_24245</name>
</gene>
<dbReference type="GO" id="GO:0005524">
    <property type="term" value="F:ATP binding"/>
    <property type="evidence" value="ECO:0007669"/>
    <property type="project" value="UniProtKB-KW"/>
</dbReference>
<sequence>MQTATVSDTEQRECTDHGQYQSHRFFGQHWSNCPHCSEEQDIARRLESETRQRKERQEKMLRRSGIAGRFEGARFENFRAVTAAQEEVLRAAENFVSCFECHQGGGMWLIGRPGTGKTHLGCAMVRGVIESYGMPASICSARGIVRRLRASWRKGATETEEDAIEEYSSDALLVIDEVGNGFGTEGEQLQLFDVVDLRYQYRCPTVLLSNLNVPLLRVALGERVFDRLREGVRVLTCDWASHRAGVRGDRAVPSLPPG</sequence>
<accession>A0A936Z4N1</accession>
<proteinExistence type="predicted"/>
<protein>
    <submittedName>
        <fullName evidence="2">ATP-binding protein</fullName>
    </submittedName>
</protein>
<evidence type="ECO:0000259" key="1">
    <source>
        <dbReference type="Pfam" id="PF01695"/>
    </source>
</evidence>
<evidence type="ECO:0000313" key="3">
    <source>
        <dbReference type="Proteomes" id="UP000599109"/>
    </source>
</evidence>
<keyword evidence="2" id="KW-0067">ATP-binding</keyword>
<dbReference type="GO" id="GO:0006260">
    <property type="term" value="P:DNA replication"/>
    <property type="evidence" value="ECO:0007669"/>
    <property type="project" value="TreeGrafter"/>
</dbReference>
<dbReference type="PANTHER" id="PTHR30050">
    <property type="entry name" value="CHROMOSOMAL REPLICATION INITIATOR PROTEIN DNAA"/>
    <property type="match status" value="1"/>
</dbReference>
<keyword evidence="3" id="KW-1185">Reference proteome</keyword>
<keyword evidence="2" id="KW-0547">Nucleotide-binding</keyword>
<dbReference type="AlphaFoldDB" id="A0A936Z4N1"/>
<evidence type="ECO:0000313" key="2">
    <source>
        <dbReference type="EMBL" id="MBL0394272.1"/>
    </source>
</evidence>
<name>A0A936Z4N1_9BURK</name>
<dbReference type="EMBL" id="JAEQNE010000007">
    <property type="protein sequence ID" value="MBL0394272.1"/>
    <property type="molecule type" value="Genomic_DNA"/>
</dbReference>
<dbReference type="InterPro" id="IPR002611">
    <property type="entry name" value="IstB_ATP-bd"/>
</dbReference>
<feature type="domain" description="IstB-like ATP-binding" evidence="1">
    <location>
        <begin position="42"/>
        <end position="213"/>
    </location>
</feature>
<comment type="caution">
    <text evidence="2">The sequence shown here is derived from an EMBL/GenBank/DDBJ whole genome shotgun (WGS) entry which is preliminary data.</text>
</comment>